<comment type="caution">
    <text evidence="18">The sequence shown here is derived from an EMBL/GenBank/DDBJ whole genome shotgun (WGS) entry which is preliminary data.</text>
</comment>
<comment type="subunit">
    <text evidence="4 15 16">Homodimer.</text>
</comment>
<evidence type="ECO:0000256" key="9">
    <source>
        <dbReference type="ARBA" id="ARBA00022679"/>
    </source>
</evidence>
<keyword evidence="7 15" id="KW-0963">Cytoplasm</keyword>
<dbReference type="InterPro" id="IPR023148">
    <property type="entry name" value="tRNA_m1G_MeTrfase_C_sf"/>
</dbReference>
<dbReference type="PIRSF" id="PIRSF000386">
    <property type="entry name" value="tRNA_mtase"/>
    <property type="match status" value="1"/>
</dbReference>
<dbReference type="PANTHER" id="PTHR46417:SF1">
    <property type="entry name" value="TRNA (GUANINE-N(1)-)-METHYLTRANSFERASE"/>
    <property type="match status" value="1"/>
</dbReference>
<keyword evidence="11 15" id="KW-0819">tRNA processing</keyword>
<dbReference type="NCBIfam" id="NF000648">
    <property type="entry name" value="PRK00026.1"/>
    <property type="match status" value="1"/>
</dbReference>
<evidence type="ECO:0000256" key="16">
    <source>
        <dbReference type="RuleBase" id="RU003464"/>
    </source>
</evidence>
<dbReference type="Pfam" id="PF01746">
    <property type="entry name" value="tRNA_m1G_MT"/>
    <property type="match status" value="1"/>
</dbReference>
<keyword evidence="19" id="KW-1185">Reference proteome</keyword>
<keyword evidence="9 15" id="KW-0808">Transferase</keyword>
<protein>
    <recommendedName>
        <fullName evidence="6 15">tRNA (guanine-N(1)-)-methyltransferase</fullName>
        <ecNumber evidence="5 15">2.1.1.228</ecNumber>
    </recommendedName>
    <alternativeName>
        <fullName evidence="12 15">M1G-methyltransferase</fullName>
    </alternativeName>
    <alternativeName>
        <fullName evidence="13 15">tRNA [GM37] methyltransferase</fullName>
    </alternativeName>
</protein>
<sequence length="267" mass="29931">MSDGKTTNILSNKKKWIGVISLFPEMFDAITEYGVTGRAIRNGLIEFHKWNPRDFTHDRHRTVDDRPYGGGPGMLMMVQPLRDAIGAARNAAEVDASLNGGNKAKVIYLSPQGRKLDQAGVQELSQHDRLIFIAGRYEGIDERLIESDIDEEWSVGDYVLSGGELPAMNVIDAVARFVPGVLGHNQSAEQDSFSDGLLDCPHYTRPEMLDGKTVPKVLLSGNHEQIRQWRQFQSLERTWTRRPELLTDLALTAEQQKMLEVIKKSAS</sequence>
<comment type="function">
    <text evidence="1 15 16">Specifically methylates guanosine-37 in various tRNAs.</text>
</comment>
<dbReference type="EMBL" id="BSST01000001">
    <property type="protein sequence ID" value="GLX79290.1"/>
    <property type="molecule type" value="Genomic_DNA"/>
</dbReference>
<dbReference type="InterPro" id="IPR016009">
    <property type="entry name" value="tRNA_MeTrfase_TRMD/TRM10"/>
</dbReference>
<dbReference type="Proteomes" id="UP001157186">
    <property type="component" value="Unassembled WGS sequence"/>
</dbReference>
<organism evidence="18 19">
    <name type="scientific">Thalassotalea insulae</name>
    <dbReference type="NCBI Taxonomy" id="2056778"/>
    <lineage>
        <taxon>Bacteria</taxon>
        <taxon>Pseudomonadati</taxon>
        <taxon>Pseudomonadota</taxon>
        <taxon>Gammaproteobacteria</taxon>
        <taxon>Alteromonadales</taxon>
        <taxon>Colwelliaceae</taxon>
        <taxon>Thalassotalea</taxon>
    </lineage>
</organism>
<evidence type="ECO:0000256" key="8">
    <source>
        <dbReference type="ARBA" id="ARBA00022603"/>
    </source>
</evidence>
<evidence type="ECO:0000313" key="19">
    <source>
        <dbReference type="Proteomes" id="UP001157186"/>
    </source>
</evidence>
<dbReference type="InterPro" id="IPR029028">
    <property type="entry name" value="Alpha/beta_knot_MTases"/>
</dbReference>
<evidence type="ECO:0000256" key="12">
    <source>
        <dbReference type="ARBA" id="ARBA00029736"/>
    </source>
</evidence>
<comment type="catalytic activity">
    <reaction evidence="14 15 16">
        <text>guanosine(37) in tRNA + S-adenosyl-L-methionine = N(1)-methylguanosine(37) in tRNA + S-adenosyl-L-homocysteine + H(+)</text>
        <dbReference type="Rhea" id="RHEA:36899"/>
        <dbReference type="Rhea" id="RHEA-COMP:10145"/>
        <dbReference type="Rhea" id="RHEA-COMP:10147"/>
        <dbReference type="ChEBI" id="CHEBI:15378"/>
        <dbReference type="ChEBI" id="CHEBI:57856"/>
        <dbReference type="ChEBI" id="CHEBI:59789"/>
        <dbReference type="ChEBI" id="CHEBI:73542"/>
        <dbReference type="ChEBI" id="CHEBI:74269"/>
        <dbReference type="EC" id="2.1.1.228"/>
    </reaction>
</comment>
<feature type="domain" description="tRNA methyltransferase TRMD/TRM10-type" evidence="17">
    <location>
        <begin position="16"/>
        <end position="247"/>
    </location>
</feature>
<gene>
    <name evidence="15 18" type="primary">trmD</name>
    <name evidence="18" type="ORF">tinsulaeT_26300</name>
</gene>
<comment type="similarity">
    <text evidence="3 15 16">Belongs to the RNA methyltransferase TrmD family.</text>
</comment>
<dbReference type="PANTHER" id="PTHR46417">
    <property type="entry name" value="TRNA (GUANINE-N(1)-)-METHYLTRANSFERASE"/>
    <property type="match status" value="1"/>
</dbReference>
<evidence type="ECO:0000256" key="11">
    <source>
        <dbReference type="ARBA" id="ARBA00022694"/>
    </source>
</evidence>
<evidence type="ECO:0000313" key="18">
    <source>
        <dbReference type="EMBL" id="GLX79290.1"/>
    </source>
</evidence>
<evidence type="ECO:0000256" key="15">
    <source>
        <dbReference type="HAMAP-Rule" id="MF_00605"/>
    </source>
</evidence>
<evidence type="ECO:0000256" key="13">
    <source>
        <dbReference type="ARBA" id="ARBA00033392"/>
    </source>
</evidence>
<evidence type="ECO:0000259" key="17">
    <source>
        <dbReference type="Pfam" id="PF01746"/>
    </source>
</evidence>
<evidence type="ECO:0000256" key="2">
    <source>
        <dbReference type="ARBA" id="ARBA00004496"/>
    </source>
</evidence>
<keyword evidence="8 15" id="KW-0489">Methyltransferase</keyword>
<evidence type="ECO:0000256" key="3">
    <source>
        <dbReference type="ARBA" id="ARBA00007630"/>
    </source>
</evidence>
<keyword evidence="10 15" id="KW-0949">S-adenosyl-L-methionine</keyword>
<dbReference type="HAMAP" id="MF_00605">
    <property type="entry name" value="TrmD"/>
    <property type="match status" value="1"/>
</dbReference>
<proteinExistence type="inferred from homology"/>
<evidence type="ECO:0000256" key="5">
    <source>
        <dbReference type="ARBA" id="ARBA00012807"/>
    </source>
</evidence>
<evidence type="ECO:0000256" key="7">
    <source>
        <dbReference type="ARBA" id="ARBA00022490"/>
    </source>
</evidence>
<evidence type="ECO:0000256" key="4">
    <source>
        <dbReference type="ARBA" id="ARBA00011738"/>
    </source>
</evidence>
<evidence type="ECO:0000256" key="1">
    <source>
        <dbReference type="ARBA" id="ARBA00002634"/>
    </source>
</evidence>
<evidence type="ECO:0000256" key="10">
    <source>
        <dbReference type="ARBA" id="ARBA00022691"/>
    </source>
</evidence>
<name>A0ABQ6GTM3_9GAMM</name>
<dbReference type="SUPFAM" id="SSF75217">
    <property type="entry name" value="alpha/beta knot"/>
    <property type="match status" value="1"/>
</dbReference>
<feature type="binding site" evidence="15">
    <location>
        <begin position="155"/>
        <end position="160"/>
    </location>
    <ligand>
        <name>S-adenosyl-L-methionine</name>
        <dbReference type="ChEBI" id="CHEBI:59789"/>
    </ligand>
</feature>
<dbReference type="NCBIfam" id="TIGR00088">
    <property type="entry name" value="trmD"/>
    <property type="match status" value="1"/>
</dbReference>
<evidence type="ECO:0000256" key="14">
    <source>
        <dbReference type="ARBA" id="ARBA00047783"/>
    </source>
</evidence>
<dbReference type="InterPro" id="IPR029026">
    <property type="entry name" value="tRNA_m1G_MTases_N"/>
</dbReference>
<comment type="subcellular location">
    <subcellularLocation>
        <location evidence="2 15 16">Cytoplasm</location>
    </subcellularLocation>
</comment>
<reference evidence="18 19" key="1">
    <citation type="submission" date="2023-03" db="EMBL/GenBank/DDBJ databases">
        <title>Draft genome sequence of Thalassotalea insulae KCTC 62186T.</title>
        <authorList>
            <person name="Sawabe T."/>
        </authorList>
    </citation>
    <scope>NUCLEOTIDE SEQUENCE [LARGE SCALE GENOMIC DNA]</scope>
    <source>
        <strain evidence="18 19">KCTC 62186</strain>
    </source>
</reference>
<dbReference type="Gene3D" id="1.10.1270.20">
    <property type="entry name" value="tRNA(m1g37)methyltransferase, domain 2"/>
    <property type="match status" value="1"/>
</dbReference>
<dbReference type="InterPro" id="IPR002649">
    <property type="entry name" value="tRNA_m1G_MeTrfase_TrmD"/>
</dbReference>
<accession>A0ABQ6GTM3</accession>
<dbReference type="EC" id="2.1.1.228" evidence="5 15"/>
<feature type="binding site" evidence="15">
    <location>
        <position position="135"/>
    </location>
    <ligand>
        <name>S-adenosyl-L-methionine</name>
        <dbReference type="ChEBI" id="CHEBI:59789"/>
    </ligand>
</feature>
<dbReference type="CDD" id="cd18080">
    <property type="entry name" value="TrmD-like"/>
    <property type="match status" value="1"/>
</dbReference>
<evidence type="ECO:0000256" key="6">
    <source>
        <dbReference type="ARBA" id="ARBA00014679"/>
    </source>
</evidence>
<dbReference type="Gene3D" id="3.40.1280.10">
    <property type="match status" value="1"/>
</dbReference>